<dbReference type="AlphaFoldDB" id="A0A815XRP2"/>
<accession>A0A815XRP2</accession>
<evidence type="ECO:0000313" key="1">
    <source>
        <dbReference type="EMBL" id="CAF1560761.1"/>
    </source>
</evidence>
<protein>
    <submittedName>
        <fullName evidence="1">Uncharacterized protein</fullName>
    </submittedName>
</protein>
<reference evidence="1" key="1">
    <citation type="submission" date="2021-02" db="EMBL/GenBank/DDBJ databases">
        <authorList>
            <person name="Nowell W R."/>
        </authorList>
    </citation>
    <scope>NUCLEOTIDE SEQUENCE</scope>
</reference>
<sequence length="77" mass="9381">INYKSLRQQLYELKLKTHTLRSDLVSVRRMQQSLQVNFKTELQDANKKIENQIYRLHQMEIRSVQCRTIENELDLYV</sequence>
<proteinExistence type="predicted"/>
<organism evidence="1 2">
    <name type="scientific">Adineta steineri</name>
    <dbReference type="NCBI Taxonomy" id="433720"/>
    <lineage>
        <taxon>Eukaryota</taxon>
        <taxon>Metazoa</taxon>
        <taxon>Spiralia</taxon>
        <taxon>Gnathifera</taxon>
        <taxon>Rotifera</taxon>
        <taxon>Eurotatoria</taxon>
        <taxon>Bdelloidea</taxon>
        <taxon>Adinetida</taxon>
        <taxon>Adinetidae</taxon>
        <taxon>Adineta</taxon>
    </lineage>
</organism>
<comment type="caution">
    <text evidence="1">The sequence shown here is derived from an EMBL/GenBank/DDBJ whole genome shotgun (WGS) entry which is preliminary data.</text>
</comment>
<gene>
    <name evidence="1" type="ORF">JYZ213_LOCUS46865</name>
</gene>
<evidence type="ECO:0000313" key="2">
    <source>
        <dbReference type="Proteomes" id="UP000663845"/>
    </source>
</evidence>
<dbReference type="EMBL" id="CAJNOG010006551">
    <property type="protein sequence ID" value="CAF1560761.1"/>
    <property type="molecule type" value="Genomic_DNA"/>
</dbReference>
<feature type="non-terminal residue" evidence="1">
    <location>
        <position position="1"/>
    </location>
</feature>
<name>A0A815XRP2_9BILA</name>
<feature type="non-terminal residue" evidence="1">
    <location>
        <position position="77"/>
    </location>
</feature>
<dbReference type="Proteomes" id="UP000663845">
    <property type="component" value="Unassembled WGS sequence"/>
</dbReference>